<dbReference type="Proteomes" id="UP000196440">
    <property type="component" value="Unassembled WGS sequence"/>
</dbReference>
<protein>
    <recommendedName>
        <fullName evidence="6">MPN domain-containing protein</fullName>
    </recommendedName>
</protein>
<dbReference type="InterPro" id="IPR025657">
    <property type="entry name" value="RadC_JAB"/>
</dbReference>
<dbReference type="PROSITE" id="PS01302">
    <property type="entry name" value="UPF0758"/>
    <property type="match status" value="1"/>
</dbReference>
<evidence type="ECO:0000256" key="3">
    <source>
        <dbReference type="ARBA" id="ARBA00022801"/>
    </source>
</evidence>
<dbReference type="EMBL" id="NHOI01000001">
    <property type="protein sequence ID" value="OVZ90482.1"/>
    <property type="molecule type" value="Genomic_DNA"/>
</dbReference>
<sequence length="157" mass="17736">MYEISLTRTFTASEENIIQQALSLIEKQLEHEPQTFTSTSMTTKWLCLKMAGLEREVFMVLYLDNQHRLLRYEINALGTINHTQVHPREIVKGALEHNAAAVVFAHNHPSGVTEPSDTDRQITNKLVSALKLVDVRVLDHVVTGEGKAVSFAERGWL</sequence>
<organism evidence="7 8">
    <name type="scientific">Yersinia intermedia</name>
    <dbReference type="NCBI Taxonomy" id="631"/>
    <lineage>
        <taxon>Bacteria</taxon>
        <taxon>Pseudomonadati</taxon>
        <taxon>Pseudomonadota</taxon>
        <taxon>Gammaproteobacteria</taxon>
        <taxon>Enterobacterales</taxon>
        <taxon>Yersiniaceae</taxon>
        <taxon>Yersinia</taxon>
    </lineage>
</organism>
<reference evidence="7 8" key="1">
    <citation type="submission" date="2017-05" db="EMBL/GenBank/DDBJ databases">
        <title>Whole genome sequencing of Yersinia kristensenii.</title>
        <authorList>
            <person name="Campioni F."/>
        </authorList>
    </citation>
    <scope>NUCLEOTIDE SEQUENCE [LARGE SCALE GENOMIC DNA]</scope>
    <source>
        <strain evidence="7 8">CFSAN060536</strain>
    </source>
</reference>
<feature type="domain" description="MPN" evidence="6">
    <location>
        <begin position="35"/>
        <end position="157"/>
    </location>
</feature>
<dbReference type="PANTHER" id="PTHR30471">
    <property type="entry name" value="DNA REPAIR PROTEIN RADC"/>
    <property type="match status" value="1"/>
</dbReference>
<dbReference type="NCBIfam" id="TIGR00608">
    <property type="entry name" value="radc"/>
    <property type="match status" value="1"/>
</dbReference>
<keyword evidence="3" id="KW-0378">Hydrolase</keyword>
<keyword evidence="5" id="KW-0482">Metalloprotease</keyword>
<dbReference type="GO" id="GO:0046872">
    <property type="term" value="F:metal ion binding"/>
    <property type="evidence" value="ECO:0007669"/>
    <property type="project" value="UniProtKB-KW"/>
</dbReference>
<name>A0A209ACJ6_YERIN</name>
<dbReference type="PANTHER" id="PTHR30471:SF3">
    <property type="entry name" value="UPF0758 PROTEIN YEES-RELATED"/>
    <property type="match status" value="1"/>
</dbReference>
<evidence type="ECO:0000256" key="5">
    <source>
        <dbReference type="ARBA" id="ARBA00023049"/>
    </source>
</evidence>
<dbReference type="PROSITE" id="PS50249">
    <property type="entry name" value="MPN"/>
    <property type="match status" value="1"/>
</dbReference>
<dbReference type="InterPro" id="IPR020891">
    <property type="entry name" value="UPF0758_CS"/>
</dbReference>
<gene>
    <name evidence="7" type="ORF">CBW57_00440</name>
</gene>
<dbReference type="Gene3D" id="3.40.140.10">
    <property type="entry name" value="Cytidine Deaminase, domain 2"/>
    <property type="match status" value="1"/>
</dbReference>
<evidence type="ECO:0000256" key="4">
    <source>
        <dbReference type="ARBA" id="ARBA00022833"/>
    </source>
</evidence>
<dbReference type="Pfam" id="PF04002">
    <property type="entry name" value="RadC"/>
    <property type="match status" value="1"/>
</dbReference>
<keyword evidence="1" id="KW-0645">Protease</keyword>
<dbReference type="InterPro" id="IPR001405">
    <property type="entry name" value="UPF0758"/>
</dbReference>
<comment type="caution">
    <text evidence="7">The sequence shown here is derived from an EMBL/GenBank/DDBJ whole genome shotgun (WGS) entry which is preliminary data.</text>
</comment>
<accession>A0A209ACJ6</accession>
<evidence type="ECO:0000313" key="7">
    <source>
        <dbReference type="EMBL" id="OVZ90482.1"/>
    </source>
</evidence>
<evidence type="ECO:0000256" key="1">
    <source>
        <dbReference type="ARBA" id="ARBA00022670"/>
    </source>
</evidence>
<evidence type="ECO:0000256" key="2">
    <source>
        <dbReference type="ARBA" id="ARBA00022723"/>
    </source>
</evidence>
<proteinExistence type="predicted"/>
<dbReference type="InterPro" id="IPR037518">
    <property type="entry name" value="MPN"/>
</dbReference>
<dbReference type="SUPFAM" id="SSF102712">
    <property type="entry name" value="JAB1/MPN domain"/>
    <property type="match status" value="1"/>
</dbReference>
<evidence type="ECO:0000259" key="6">
    <source>
        <dbReference type="PROSITE" id="PS50249"/>
    </source>
</evidence>
<keyword evidence="2" id="KW-0479">Metal-binding</keyword>
<dbReference type="AlphaFoldDB" id="A0A209ACJ6"/>
<evidence type="ECO:0000313" key="8">
    <source>
        <dbReference type="Proteomes" id="UP000196440"/>
    </source>
</evidence>
<dbReference type="GO" id="GO:0006508">
    <property type="term" value="P:proteolysis"/>
    <property type="evidence" value="ECO:0007669"/>
    <property type="project" value="UniProtKB-KW"/>
</dbReference>
<dbReference type="CDD" id="cd08071">
    <property type="entry name" value="MPN_DUF2466"/>
    <property type="match status" value="1"/>
</dbReference>
<keyword evidence="4" id="KW-0862">Zinc</keyword>
<dbReference type="RefSeq" id="WP_087815132.1">
    <property type="nucleotide sequence ID" value="NZ_CBCPKE010000013.1"/>
</dbReference>
<dbReference type="GO" id="GO:0008237">
    <property type="term" value="F:metallopeptidase activity"/>
    <property type="evidence" value="ECO:0007669"/>
    <property type="project" value="UniProtKB-KW"/>
</dbReference>